<gene>
    <name evidence="9" type="ORF">METZ01_LOCUS115879</name>
</gene>
<name>A0A381XE51_9ZZZZ</name>
<accession>A0A381XE51</accession>
<dbReference type="Gene3D" id="3.40.50.620">
    <property type="entry name" value="HUPs"/>
    <property type="match status" value="2"/>
</dbReference>
<dbReference type="Gene3D" id="1.10.10.830">
    <property type="entry name" value="Ile-tRNA synthetase CP2 domain-like"/>
    <property type="match status" value="1"/>
</dbReference>
<protein>
    <recommendedName>
        <fullName evidence="1">isoleucine--tRNA ligase</fullName>
        <ecNumber evidence="1">6.1.1.5</ecNumber>
    </recommendedName>
</protein>
<dbReference type="NCBIfam" id="TIGR00392">
    <property type="entry name" value="ileS"/>
    <property type="match status" value="1"/>
</dbReference>
<dbReference type="AlphaFoldDB" id="A0A381XE51"/>
<dbReference type="InterPro" id="IPR001412">
    <property type="entry name" value="aa-tRNA-synth_I_CS"/>
</dbReference>
<dbReference type="EMBL" id="UINC01014853">
    <property type="protein sequence ID" value="SVA63025.1"/>
    <property type="molecule type" value="Genomic_DNA"/>
</dbReference>
<dbReference type="GO" id="GO:0002161">
    <property type="term" value="F:aminoacyl-tRNA deacylase activity"/>
    <property type="evidence" value="ECO:0007669"/>
    <property type="project" value="InterPro"/>
</dbReference>
<evidence type="ECO:0000256" key="5">
    <source>
        <dbReference type="ARBA" id="ARBA00022840"/>
    </source>
</evidence>
<evidence type="ECO:0000256" key="1">
    <source>
        <dbReference type="ARBA" id="ARBA00013165"/>
    </source>
</evidence>
<dbReference type="GO" id="GO:0005524">
    <property type="term" value="F:ATP binding"/>
    <property type="evidence" value="ECO:0007669"/>
    <property type="project" value="UniProtKB-KW"/>
</dbReference>
<dbReference type="InterPro" id="IPR050081">
    <property type="entry name" value="Ile-tRNA_ligase"/>
</dbReference>
<evidence type="ECO:0000313" key="9">
    <source>
        <dbReference type="EMBL" id="SVA63025.1"/>
    </source>
</evidence>
<dbReference type="InterPro" id="IPR002300">
    <property type="entry name" value="aa-tRNA-synth_Ia"/>
</dbReference>
<dbReference type="InterPro" id="IPR014729">
    <property type="entry name" value="Rossmann-like_a/b/a_fold"/>
</dbReference>
<dbReference type="EC" id="6.1.1.5" evidence="1"/>
<dbReference type="PANTHER" id="PTHR42765">
    <property type="entry name" value="SOLEUCYL-TRNA SYNTHETASE"/>
    <property type="match status" value="1"/>
</dbReference>
<dbReference type="Pfam" id="PF00133">
    <property type="entry name" value="tRNA-synt_1"/>
    <property type="match status" value="1"/>
</dbReference>
<keyword evidence="4" id="KW-0547">Nucleotide-binding</keyword>
<dbReference type="SUPFAM" id="SSF52374">
    <property type="entry name" value="Nucleotidylyl transferase"/>
    <property type="match status" value="1"/>
</dbReference>
<dbReference type="SUPFAM" id="SSF50677">
    <property type="entry name" value="ValRS/IleRS/LeuRS editing domain"/>
    <property type="match status" value="1"/>
</dbReference>
<feature type="domain" description="Aminoacyl-tRNA synthetase class Ia" evidence="8">
    <location>
        <begin position="29"/>
        <end position="645"/>
    </location>
</feature>
<keyword evidence="7" id="KW-0030">Aminoacyl-tRNA synthetase</keyword>
<evidence type="ECO:0000256" key="2">
    <source>
        <dbReference type="ARBA" id="ARBA00022490"/>
    </source>
</evidence>
<dbReference type="GO" id="GO:0005829">
    <property type="term" value="C:cytosol"/>
    <property type="evidence" value="ECO:0007669"/>
    <property type="project" value="TreeGrafter"/>
</dbReference>
<evidence type="ECO:0000256" key="3">
    <source>
        <dbReference type="ARBA" id="ARBA00022598"/>
    </source>
</evidence>
<dbReference type="Gene3D" id="3.90.740.10">
    <property type="entry name" value="Valyl/Leucyl/Isoleucyl-tRNA synthetase, editing domain"/>
    <property type="match status" value="1"/>
</dbReference>
<proteinExistence type="predicted"/>
<keyword evidence="2" id="KW-0963">Cytoplasm</keyword>
<dbReference type="InterPro" id="IPR002301">
    <property type="entry name" value="Ile-tRNA-ligase"/>
</dbReference>
<organism evidence="9">
    <name type="scientific">marine metagenome</name>
    <dbReference type="NCBI Taxonomy" id="408172"/>
    <lineage>
        <taxon>unclassified sequences</taxon>
        <taxon>metagenomes</taxon>
        <taxon>ecological metagenomes</taxon>
    </lineage>
</organism>
<keyword evidence="5" id="KW-0067">ATP-binding</keyword>
<evidence type="ECO:0000256" key="6">
    <source>
        <dbReference type="ARBA" id="ARBA00022917"/>
    </source>
</evidence>
<dbReference type="InterPro" id="IPR009008">
    <property type="entry name" value="Val/Leu/Ile-tRNA-synth_edit"/>
</dbReference>
<dbReference type="FunFam" id="3.40.50.620:FF:000042">
    <property type="entry name" value="Isoleucine--tRNA ligase"/>
    <property type="match status" value="1"/>
</dbReference>
<evidence type="ECO:0000256" key="4">
    <source>
        <dbReference type="ARBA" id="ARBA00022741"/>
    </source>
</evidence>
<evidence type="ECO:0000259" key="8">
    <source>
        <dbReference type="Pfam" id="PF00133"/>
    </source>
</evidence>
<dbReference type="PANTHER" id="PTHR42765:SF1">
    <property type="entry name" value="ISOLEUCINE--TRNA LIGASE, MITOCHONDRIAL"/>
    <property type="match status" value="1"/>
</dbReference>
<dbReference type="PRINTS" id="PR00984">
    <property type="entry name" value="TRNASYNTHILE"/>
</dbReference>
<reference evidence="9" key="1">
    <citation type="submission" date="2018-05" db="EMBL/GenBank/DDBJ databases">
        <authorList>
            <person name="Lanie J.A."/>
            <person name="Ng W.-L."/>
            <person name="Kazmierczak K.M."/>
            <person name="Andrzejewski T.M."/>
            <person name="Davidsen T.M."/>
            <person name="Wayne K.J."/>
            <person name="Tettelin H."/>
            <person name="Glass J.I."/>
            <person name="Rusch D."/>
            <person name="Podicherti R."/>
            <person name="Tsui H.-C.T."/>
            <person name="Winkler M.E."/>
        </authorList>
    </citation>
    <scope>NUCLEOTIDE SEQUENCE</scope>
</reference>
<feature type="non-terminal residue" evidence="9">
    <location>
        <position position="669"/>
    </location>
</feature>
<evidence type="ECO:0000256" key="7">
    <source>
        <dbReference type="ARBA" id="ARBA00023146"/>
    </source>
</evidence>
<keyword evidence="3" id="KW-0436">Ligase</keyword>
<dbReference type="GO" id="GO:0006428">
    <property type="term" value="P:isoleucyl-tRNA aminoacylation"/>
    <property type="evidence" value="ECO:0007669"/>
    <property type="project" value="InterPro"/>
</dbReference>
<dbReference type="PROSITE" id="PS00178">
    <property type="entry name" value="AA_TRNA_LIGASE_I"/>
    <property type="match status" value="1"/>
</dbReference>
<sequence>MPDWKKTLNLPRTGFPMKANLQETEPTAIARWDEIALYERIRQRRAGAPKFILHDGPPYANGQIHIGHALNKILKDIIVKSKTMAGFDAPYVPGWDCHGLPIELKVDKELGKKKREMSIAEFRRACARYAEKFVALQRTDFRRLGVLGTWDQPYLTMTPDYQASIVRALGRFVEQGSVYKGKKPVHWCLRCRTALAEAEVEYEDHTSPSVYVEFPLRPESSQELVRRAPELASRAVSVLIWTTTPWTIPSNLAIAFHPSLDYGVYNVGGTAVIVAAELAPSVAEAVGRKFGEPLVSLKGRDLEGLRFQHPLYDRDSVGVLADYVTLEQGTGAVHTAPGHGADDYATGMRYGLEVYAPIGPSGRFNDDVGIVGGEKVFDANPKVETALAANGRLWHSDTVEHPYPHCWRCHRPVIFLATWQWFIAMDNDDLRGRALAAVKDVEWFPPWGQERIHKMLANRPDWCISRQRSWGVPIPALYCTGCGDAILTTALTERAATVFAEYGADAWYERDLTEFVPTDFRCPQCQGTEFKRERDILDVWFDSGSSHEGVRGAHPELEWPATAYLEGSDQYRGWFHSSLLVGLGTRNAAPYRQVITHGFVVDSSGHKMSKSIGNTIDPQTVIKQSGAEVLRLWVAMVDYQEEVRIGQQILARVIEAYRKIRNTLRILVA</sequence>
<keyword evidence="6" id="KW-0648">Protein biosynthesis</keyword>
<dbReference type="GO" id="GO:0004822">
    <property type="term" value="F:isoleucine-tRNA ligase activity"/>
    <property type="evidence" value="ECO:0007669"/>
    <property type="project" value="UniProtKB-EC"/>
</dbReference>